<name>A0ABR9AXE0_9BACL</name>
<dbReference type="Proteomes" id="UP000634529">
    <property type="component" value="Unassembled WGS sequence"/>
</dbReference>
<dbReference type="RefSeq" id="WP_192025269.1">
    <property type="nucleotide sequence ID" value="NZ_JACYTN010000006.1"/>
</dbReference>
<keyword evidence="2" id="KW-1185">Reference proteome</keyword>
<sequence>MKDIILDRLSRMEDLEQRKMLKQIVSGALLNLMEYQEEMNRQLEERVFNEMEDWGDKYDIYVSLAAREDVDPIHEYLHPMVAADMDKQICNMTELLTALNRGEDAYLLTLFLECDFVLLKSLLQQERTFTGTIVTARGSHTVGVQLKQNATYMQEIERLYRIFQVNNVPWRTVNHPYAYKFFDVYLVTYEEGMFREGEEIFEISVHLEEYEVYKRLNLVPLWNIERLTMRTVGFPVPAKDRVSYEHVMNLHATGVGHGYLIDGDEADIRYTKRGYEDLIIVTPQSKSMLWNVLKIIQPVTSKLGHPMYDRQSNKRVSSFIDRFARRQAIVVRAKAEIVRLIQTFEVSKGLELEEITIMERSDEREQTYNMNPFISDHVRVERDKKIMRMKFRLHHTNNFTTSDVLSFIVSEVQMYFPEYKCEGEWT</sequence>
<dbReference type="EMBL" id="JACYTN010000006">
    <property type="protein sequence ID" value="MBD8498804.1"/>
    <property type="molecule type" value="Genomic_DNA"/>
</dbReference>
<comment type="caution">
    <text evidence="1">The sequence shown here is derived from an EMBL/GenBank/DDBJ whole genome shotgun (WGS) entry which is preliminary data.</text>
</comment>
<protein>
    <submittedName>
        <fullName evidence="1">Normocyte-binding protein</fullName>
    </submittedName>
</protein>
<evidence type="ECO:0000313" key="2">
    <source>
        <dbReference type="Proteomes" id="UP000634529"/>
    </source>
</evidence>
<proteinExistence type="predicted"/>
<reference evidence="1 2" key="1">
    <citation type="submission" date="2020-09" db="EMBL/GenBank/DDBJ databases">
        <title>Paenibacillus sp. CAU 1523 isolated from sand of Haeundae Beach.</title>
        <authorList>
            <person name="Kim W."/>
        </authorList>
    </citation>
    <scope>NUCLEOTIDE SEQUENCE [LARGE SCALE GENOMIC DNA]</scope>
    <source>
        <strain evidence="1 2">CAU 1523</strain>
    </source>
</reference>
<gene>
    <name evidence="1" type="ORF">IFO66_10880</name>
</gene>
<organism evidence="1 2">
    <name type="scientific">Paenibacillus arenosi</name>
    <dbReference type="NCBI Taxonomy" id="2774142"/>
    <lineage>
        <taxon>Bacteria</taxon>
        <taxon>Bacillati</taxon>
        <taxon>Bacillota</taxon>
        <taxon>Bacilli</taxon>
        <taxon>Bacillales</taxon>
        <taxon>Paenibacillaceae</taxon>
        <taxon>Paenibacillus</taxon>
    </lineage>
</organism>
<evidence type="ECO:0000313" key="1">
    <source>
        <dbReference type="EMBL" id="MBD8498804.1"/>
    </source>
</evidence>
<accession>A0ABR9AXE0</accession>